<accession>A0A8D2IP55</accession>
<evidence type="ECO:0000259" key="14">
    <source>
        <dbReference type="PROSITE" id="PS51144"/>
    </source>
</evidence>
<comment type="function">
    <text evidence="2 13">Reversible hydration of carbon dioxide.</text>
</comment>
<evidence type="ECO:0000256" key="11">
    <source>
        <dbReference type="ARBA" id="ARBA00023239"/>
    </source>
</evidence>
<keyword evidence="5" id="KW-0963">Cytoplasm</keyword>
<dbReference type="PANTHER" id="PTHR18952">
    <property type="entry name" value="CARBONIC ANHYDRASE"/>
    <property type="match status" value="1"/>
</dbReference>
<comment type="cofactor">
    <cofactor evidence="1 13">
        <name>Zn(2+)</name>
        <dbReference type="ChEBI" id="CHEBI:29105"/>
    </cofactor>
</comment>
<keyword evidence="6" id="KW-0597">Phosphoprotein</keyword>
<dbReference type="InterPro" id="IPR036398">
    <property type="entry name" value="CA_dom_sf"/>
</dbReference>
<evidence type="ECO:0000313" key="15">
    <source>
        <dbReference type="Ensembl" id="ENSVKKP00000000190.1"/>
    </source>
</evidence>
<dbReference type="SMART" id="SM01057">
    <property type="entry name" value="Carb_anhydrase"/>
    <property type="match status" value="1"/>
</dbReference>
<dbReference type="EC" id="4.2.1.1" evidence="13"/>
<evidence type="ECO:0000256" key="3">
    <source>
        <dbReference type="ARBA" id="ARBA00004496"/>
    </source>
</evidence>
<dbReference type="SUPFAM" id="SSF51069">
    <property type="entry name" value="Carbonic anhydrase"/>
    <property type="match status" value="1"/>
</dbReference>
<organism evidence="15 16">
    <name type="scientific">Varanus komodoensis</name>
    <name type="common">Komodo dragon</name>
    <dbReference type="NCBI Taxonomy" id="61221"/>
    <lineage>
        <taxon>Eukaryota</taxon>
        <taxon>Metazoa</taxon>
        <taxon>Chordata</taxon>
        <taxon>Craniata</taxon>
        <taxon>Vertebrata</taxon>
        <taxon>Euteleostomi</taxon>
        <taxon>Lepidosauria</taxon>
        <taxon>Squamata</taxon>
        <taxon>Bifurcata</taxon>
        <taxon>Unidentata</taxon>
        <taxon>Episquamata</taxon>
        <taxon>Toxicofera</taxon>
        <taxon>Anguimorpha</taxon>
        <taxon>Paleoanguimorpha</taxon>
        <taxon>Varanoidea</taxon>
        <taxon>Varanidae</taxon>
        <taxon>Varanus</taxon>
    </lineage>
</organism>
<comment type="subcellular location">
    <subcellularLocation>
        <location evidence="3">Cytoplasm</location>
    </subcellularLocation>
</comment>
<evidence type="ECO:0000256" key="8">
    <source>
        <dbReference type="ARBA" id="ARBA00022833"/>
    </source>
</evidence>
<evidence type="ECO:0000256" key="10">
    <source>
        <dbReference type="ARBA" id="ARBA00023206"/>
    </source>
</evidence>
<protein>
    <recommendedName>
        <fullName evidence="13">Carbonic anhydrase</fullName>
        <ecNumber evidence="13">4.2.1.1</ecNumber>
    </recommendedName>
</protein>
<keyword evidence="8 13" id="KW-0862">Zinc</keyword>
<dbReference type="AlphaFoldDB" id="A0A8D2IP55"/>
<dbReference type="PROSITE" id="PS51144">
    <property type="entry name" value="ALPHA_CA_2"/>
    <property type="match status" value="1"/>
</dbReference>
<evidence type="ECO:0000313" key="16">
    <source>
        <dbReference type="Proteomes" id="UP000694545"/>
    </source>
</evidence>
<dbReference type="InterPro" id="IPR018338">
    <property type="entry name" value="Carbonic_anhydrase_a-class_CS"/>
</dbReference>
<dbReference type="Gene3D" id="3.10.200.10">
    <property type="entry name" value="Alpha carbonic anhydrase"/>
    <property type="match status" value="1"/>
</dbReference>
<dbReference type="InterPro" id="IPR023561">
    <property type="entry name" value="Carbonic_anhydrase_a-class"/>
</dbReference>
<dbReference type="OMA" id="DRWHESY"/>
<keyword evidence="11 13" id="KW-0456">Lyase</keyword>
<dbReference type="InterPro" id="IPR001148">
    <property type="entry name" value="CA_dom"/>
</dbReference>
<proteinExistence type="inferred from homology"/>
<dbReference type="Pfam" id="PF00194">
    <property type="entry name" value="Carb_anhydrase"/>
    <property type="match status" value="1"/>
</dbReference>
<keyword evidence="16" id="KW-1185">Reference proteome</keyword>
<evidence type="ECO:0000256" key="2">
    <source>
        <dbReference type="ARBA" id="ARBA00002904"/>
    </source>
</evidence>
<reference evidence="15" key="1">
    <citation type="submission" date="2025-08" db="UniProtKB">
        <authorList>
            <consortium name="Ensembl"/>
        </authorList>
    </citation>
    <scope>IDENTIFICATION</scope>
</reference>
<evidence type="ECO:0000256" key="4">
    <source>
        <dbReference type="ARBA" id="ARBA00010718"/>
    </source>
</evidence>
<keyword evidence="7 13" id="KW-0479">Metal-binding</keyword>
<dbReference type="Ensembl" id="ENSVKKT00000000197.1">
    <property type="protein sequence ID" value="ENSVKKP00000000190.1"/>
    <property type="gene ID" value="ENSVKKG00000000181.1"/>
</dbReference>
<reference evidence="15" key="2">
    <citation type="submission" date="2025-09" db="UniProtKB">
        <authorList>
            <consortium name="Ensembl"/>
        </authorList>
    </citation>
    <scope>IDENTIFICATION</scope>
</reference>
<evidence type="ECO:0000256" key="7">
    <source>
        <dbReference type="ARBA" id="ARBA00022723"/>
    </source>
</evidence>
<feature type="domain" description="Alpha-carbonic anhydrase" evidence="14">
    <location>
        <begin position="7"/>
        <end position="253"/>
    </location>
</feature>
<dbReference type="PANTHER" id="PTHR18952:SF127">
    <property type="entry name" value="CARBONIC ANHYDRASE 3"/>
    <property type="match status" value="1"/>
</dbReference>
<evidence type="ECO:0000256" key="1">
    <source>
        <dbReference type="ARBA" id="ARBA00001947"/>
    </source>
</evidence>
<evidence type="ECO:0000256" key="9">
    <source>
        <dbReference type="ARBA" id="ARBA00022990"/>
    </source>
</evidence>
<dbReference type="GO" id="GO:0005829">
    <property type="term" value="C:cytosol"/>
    <property type="evidence" value="ECO:0007669"/>
    <property type="project" value="TreeGrafter"/>
</dbReference>
<name>A0A8D2IP55_VARKO</name>
<dbReference type="PROSITE" id="PS00162">
    <property type="entry name" value="ALPHA_CA_1"/>
    <property type="match status" value="1"/>
</dbReference>
<keyword evidence="9" id="KW-0007">Acetylation</keyword>
<keyword evidence="10" id="KW-0318">Glutathionylation</keyword>
<evidence type="ECO:0000256" key="6">
    <source>
        <dbReference type="ARBA" id="ARBA00022553"/>
    </source>
</evidence>
<evidence type="ECO:0000256" key="12">
    <source>
        <dbReference type="ARBA" id="ARBA00048348"/>
    </source>
</evidence>
<evidence type="ECO:0000256" key="5">
    <source>
        <dbReference type="ARBA" id="ARBA00022490"/>
    </source>
</evidence>
<comment type="catalytic activity">
    <reaction evidence="12 13">
        <text>hydrogencarbonate + H(+) = CO2 + H2O</text>
        <dbReference type="Rhea" id="RHEA:10748"/>
        <dbReference type="ChEBI" id="CHEBI:15377"/>
        <dbReference type="ChEBI" id="CHEBI:15378"/>
        <dbReference type="ChEBI" id="CHEBI:16526"/>
        <dbReference type="ChEBI" id="CHEBI:17544"/>
        <dbReference type="EC" id="4.2.1.1"/>
    </reaction>
</comment>
<evidence type="ECO:0000256" key="13">
    <source>
        <dbReference type="RuleBase" id="RU367011"/>
    </source>
</evidence>
<sequence>MKVLFIKNKEWQRPEHWHKNYPFAKGNNQSPVAILSKDVHKDPVLLPWFTGYDPGAAKSLKNTGKTCRIAFDDKFDRSVLRGGPLPGVYRLRQLLIHWGSTDDKGSEHVVDATRYAGEIHMVHWYSKYSNYADALRKPDGAAIIAILLQLKRILEEIDAIKTKGKEVPFPNFDPSILFPQNRSYFTYQGSFTTPPCEECVTWILLKEPITVSSDQMLKLRSLSSNSAEDPHCPLVDNWRPLQPLNNRMIRSPCQ</sequence>
<dbReference type="GO" id="GO:0004089">
    <property type="term" value="F:carbonate dehydratase activity"/>
    <property type="evidence" value="ECO:0007669"/>
    <property type="project" value="UniProtKB-UniRule"/>
</dbReference>
<dbReference type="Proteomes" id="UP000694545">
    <property type="component" value="Unplaced"/>
</dbReference>
<comment type="similarity">
    <text evidence="4 13">Belongs to the alpha-carbonic anhydrase family.</text>
</comment>
<dbReference type="GO" id="GO:0008270">
    <property type="term" value="F:zinc ion binding"/>
    <property type="evidence" value="ECO:0007669"/>
    <property type="project" value="UniProtKB-UniRule"/>
</dbReference>